<keyword evidence="3" id="KW-1185">Reference proteome</keyword>
<gene>
    <name evidence="2" type="ORF">B0J15DRAFT_498413</name>
</gene>
<dbReference type="SUPFAM" id="SSF52317">
    <property type="entry name" value="Class I glutamine amidotransferase-like"/>
    <property type="match status" value="1"/>
</dbReference>
<dbReference type="EMBL" id="JAGTJS010000014">
    <property type="protein sequence ID" value="KAH7248391.1"/>
    <property type="molecule type" value="Genomic_DNA"/>
</dbReference>
<accession>A0A9P9H0D5</accession>
<dbReference type="Gene3D" id="3.40.50.880">
    <property type="match status" value="1"/>
</dbReference>
<protein>
    <submittedName>
        <fullName evidence="2">Class I glutamine amidotransferase-like protein</fullName>
    </submittedName>
</protein>
<dbReference type="InterPro" id="IPR029062">
    <property type="entry name" value="Class_I_gatase-like"/>
</dbReference>
<dbReference type="InterPro" id="IPR052158">
    <property type="entry name" value="INH-QAR"/>
</dbReference>
<proteinExistence type="predicted"/>
<dbReference type="InterPro" id="IPR002818">
    <property type="entry name" value="DJ-1/PfpI"/>
</dbReference>
<evidence type="ECO:0000259" key="1">
    <source>
        <dbReference type="Pfam" id="PF01965"/>
    </source>
</evidence>
<dbReference type="PANTHER" id="PTHR43130:SF7">
    <property type="entry name" value="DJ-1_PFPI DOMAIN-CONTAINING PROTEIN"/>
    <property type="match status" value="1"/>
</dbReference>
<dbReference type="Pfam" id="PF01965">
    <property type="entry name" value="DJ-1_PfpI"/>
    <property type="match status" value="1"/>
</dbReference>
<evidence type="ECO:0000313" key="3">
    <source>
        <dbReference type="Proteomes" id="UP000736672"/>
    </source>
</evidence>
<dbReference type="Proteomes" id="UP000736672">
    <property type="component" value="Unassembled WGS sequence"/>
</dbReference>
<name>A0A9P9H0D5_FUSSL</name>
<evidence type="ECO:0000313" key="2">
    <source>
        <dbReference type="EMBL" id="KAH7248391.1"/>
    </source>
</evidence>
<comment type="caution">
    <text evidence="2">The sequence shown here is derived from an EMBL/GenBank/DDBJ whole genome shotgun (WGS) entry which is preliminary data.</text>
</comment>
<dbReference type="AlphaFoldDB" id="A0A9P9H0D5"/>
<organism evidence="2 3">
    <name type="scientific">Fusarium solani</name>
    <name type="common">Filamentous fungus</name>
    <dbReference type="NCBI Taxonomy" id="169388"/>
    <lineage>
        <taxon>Eukaryota</taxon>
        <taxon>Fungi</taxon>
        <taxon>Dikarya</taxon>
        <taxon>Ascomycota</taxon>
        <taxon>Pezizomycotina</taxon>
        <taxon>Sordariomycetes</taxon>
        <taxon>Hypocreomycetidae</taxon>
        <taxon>Hypocreales</taxon>
        <taxon>Nectriaceae</taxon>
        <taxon>Fusarium</taxon>
        <taxon>Fusarium solani species complex</taxon>
    </lineage>
</organism>
<feature type="domain" description="DJ-1/PfpI" evidence="1">
    <location>
        <begin position="52"/>
        <end position="183"/>
    </location>
</feature>
<dbReference type="OrthoDB" id="543156at2759"/>
<reference evidence="2" key="1">
    <citation type="journal article" date="2021" name="Nat. Commun.">
        <title>Genetic determinants of endophytism in the Arabidopsis root mycobiome.</title>
        <authorList>
            <person name="Mesny F."/>
            <person name="Miyauchi S."/>
            <person name="Thiergart T."/>
            <person name="Pickel B."/>
            <person name="Atanasova L."/>
            <person name="Karlsson M."/>
            <person name="Huettel B."/>
            <person name="Barry K.W."/>
            <person name="Haridas S."/>
            <person name="Chen C."/>
            <person name="Bauer D."/>
            <person name="Andreopoulos W."/>
            <person name="Pangilinan J."/>
            <person name="LaButti K."/>
            <person name="Riley R."/>
            <person name="Lipzen A."/>
            <person name="Clum A."/>
            <person name="Drula E."/>
            <person name="Henrissat B."/>
            <person name="Kohler A."/>
            <person name="Grigoriev I.V."/>
            <person name="Martin F.M."/>
            <person name="Hacquard S."/>
        </authorList>
    </citation>
    <scope>NUCLEOTIDE SEQUENCE</scope>
    <source>
        <strain evidence="2">FSSC 5 MPI-SDFR-AT-0091</strain>
    </source>
</reference>
<keyword evidence="2" id="KW-0315">Glutamine amidotransferase</keyword>
<dbReference type="PANTHER" id="PTHR43130">
    <property type="entry name" value="ARAC-FAMILY TRANSCRIPTIONAL REGULATOR"/>
    <property type="match status" value="1"/>
</dbReference>
<sequence length="235" mass="25732">MAPLHFGALLFDYQAIDVLGPVDLLNSCTKRYMGALQPLTGVTEDTLSRAPEFVFHHIGVDKKPVHLLSSDITIVPSTTVDECLELDILLVGGPDPVNFKLHPKHADFIRKHVAAGKLLFTNCTGAAVVASTGVLDGKNATINNVAFQLMKQIYPNVKWANDKKWVVDGNIWTGGGAVSGMDMFSYWIRENYGLNVLTQGSSVLDFEPRDINGVLNVLPKRYDESGNQLPTHAFP</sequence>